<dbReference type="Pfam" id="PF20736">
    <property type="entry name" value="Glyco_hydro127M"/>
    <property type="match status" value="1"/>
</dbReference>
<dbReference type="CDD" id="cd08547">
    <property type="entry name" value="Type_II_cohesin"/>
    <property type="match status" value="1"/>
</dbReference>
<dbReference type="Pfam" id="PF00404">
    <property type="entry name" value="Dockerin_1"/>
    <property type="match status" value="1"/>
</dbReference>
<dbReference type="InterPro" id="IPR005084">
    <property type="entry name" value="CBM6"/>
</dbReference>
<dbReference type="GO" id="GO:0052762">
    <property type="term" value="F:gellan lyase activity"/>
    <property type="evidence" value="ECO:0007669"/>
    <property type="project" value="UniProtKB-EC"/>
</dbReference>
<dbReference type="InterPro" id="IPR018247">
    <property type="entry name" value="EF_Hand_1_Ca_BS"/>
</dbReference>
<dbReference type="Pfam" id="PF07944">
    <property type="entry name" value="Beta-AFase-like_GH127_cat"/>
    <property type="match status" value="1"/>
</dbReference>
<dbReference type="InterPro" id="IPR002102">
    <property type="entry name" value="Cohesin_dom"/>
</dbReference>
<dbReference type="InterPro" id="IPR016134">
    <property type="entry name" value="Dockerin_dom"/>
</dbReference>
<feature type="signal peptide" evidence="1">
    <location>
        <begin position="1"/>
        <end position="28"/>
    </location>
</feature>
<dbReference type="Pfam" id="PF07554">
    <property type="entry name" value="FIVAR"/>
    <property type="match status" value="1"/>
</dbReference>
<dbReference type="PANTHER" id="PTHR31151:SF0">
    <property type="entry name" value="PROLINE-TRNA LIGASE (DUF1680)"/>
    <property type="match status" value="1"/>
</dbReference>
<sequence>MRKAKIALVQLLVLAIYMTLLAPCQAQAEEIGPVPEYFADHFDKVSINDNWEAIEGPWSVDAGKLTVPKGLGYKAIAKDRKFKDFTLEADIALADRTGDAGLLFRTESATPGADNVRGYYAGITASGSGSVMLGRMNNSWTELKRASVTINPNTSYRLKISAVGSQISVYLDDVLVLEQTDTAYAEGSVGVRMYNSVPSYDNVTVKSTGGDTLFADDFNAAQNQVITRWNIIDGNWKLQSGAITVNKGDGYKILAQDVQFADMTLEADLKLSSDTGTGDAGLLFKVQSAKPGTDNVQGYYAGLSGDGKITLGRMNNNWQPLKSVKAFDSIDFNRYYHMKVVTFGDEIKVYVNDSQKPLLIYTDDSAGKYAKGGVGLRSYRSQPMFDHFIASEYAVPEPMFAEPVGNKEPLVQTPFIPLPLGSVEAKGWLLKQLELQRDGATGYAEDLYGELGTNAAWLGGTAPDSDWERPVYYLKGLVPLAYTLKDKDLIAKSQKWIEAILASQNADGSFGPAGNDDWWPRMVALYVMKDYYEASHDARVLPFMTRYFHYQAASLPDRPLRDWGKMRVGDNIDTVLWLYNRTEDAFLLQLADLLAEQGYPHTDTFTNDGFQNFGNDFQPVHAVNVNEAIKMPAIYYQRSHSTVDRDAFQAGVANLSDHDQITGMPSGTEMLAGIASTQGVELCAITERMQSNEEAAMIIGDPRIGDALEKISFNSLPGAMDKDLKLHQYYSLPNQVESNLADHGYKQNYNNGTMPSPVSGYPCCRFNMHMGWPYFVKNMWAATTDGGLGIIAYGPSRVSTRIKQADVTVEEQTNYPFEDQIGFEMNTSAPVQFPLKLRIPAWADAPSVTVNGQAQPAVKAGEYMTIDRTWSTGDKVVLTVPMKLKTSAWVNNSVGIERGPLVFSLQMEEDWQVESSPISAEPGFNAADLGFNQYRVLSKTPWNYGLLIDREHPEASIQVVQGPMPDNPFIQATSPVKLIAKAKKIPAWGKSANRVEAAEPPVGPLLSTEPTEDITLVPYGAENLRVTYFPEVTEKPEQAAHAQYEAEQAEIYKAKVNTNNEYASGKSYVGSIDYEDSYVKFSDIAVPAAGTYDMDVWFANGSDYQAATGRIIVNGKEQTYKFQGTRGWGRFMAAPIQVALNEGSNTITFMKGTGYYELDAIVIRQKPEAPEPGNTPAVTLTGPDAVRAGEPFALELGLTGVAQSVYAQDLTVTYDPDRVEYTGVEELKDGLKVVGQSQAPGQVRLITANLGAGDLNAGLLKLNWRAKSADQTASTVITLSQAVLADNHGVETPFPGVAHSVQIAPAADKTALRQLIAAALEKHENAVEGTNAGQYPAGSKAVLMAAIHRAQAVADNPAAGQQEVGQAITDLQQALNAFQDSVITRMPGDTNGDGKYTIADLAIVAAAYGKTSADADWEQIKHADLNGDNKIGIEDLAIVAQRILQ</sequence>
<dbReference type="Proteomes" id="UP001057134">
    <property type="component" value="Chromosome"/>
</dbReference>
<dbReference type="SUPFAM" id="SSF63446">
    <property type="entry name" value="Type I dockerin domain"/>
    <property type="match status" value="1"/>
</dbReference>
<dbReference type="InterPro" id="IPR008928">
    <property type="entry name" value="6-hairpin_glycosidase_sf"/>
</dbReference>
<dbReference type="InterPro" id="IPR012878">
    <property type="entry name" value="Beta-AFase-like_GH127_cat"/>
</dbReference>
<reference evidence="4" key="1">
    <citation type="submission" date="2018-02" db="EMBL/GenBank/DDBJ databases">
        <authorList>
            <person name="Kim S.-K."/>
            <person name="Jung H.-I."/>
            <person name="Lee S.-W."/>
        </authorList>
    </citation>
    <scope>NUCLEOTIDE SEQUENCE</scope>
    <source>
        <strain evidence="4">SK3146</strain>
    </source>
</reference>
<dbReference type="InterPro" id="IPR049046">
    <property type="entry name" value="Beta-AFase-like_GH127_middle"/>
</dbReference>
<feature type="chain" id="PRO_5047390224" evidence="1">
    <location>
        <begin position="29"/>
        <end position="1445"/>
    </location>
</feature>
<keyword evidence="4" id="KW-0456">Lyase</keyword>
<evidence type="ECO:0000313" key="5">
    <source>
        <dbReference type="Proteomes" id="UP001057134"/>
    </source>
</evidence>
<dbReference type="SUPFAM" id="SSF48208">
    <property type="entry name" value="Six-hairpin glycosidases"/>
    <property type="match status" value="1"/>
</dbReference>
<dbReference type="SUPFAM" id="SSF49384">
    <property type="entry name" value="Carbohydrate-binding domain"/>
    <property type="match status" value="1"/>
</dbReference>
<dbReference type="InterPro" id="IPR010496">
    <property type="entry name" value="AL/BT2_dom"/>
</dbReference>
<dbReference type="EMBL" id="CP027059">
    <property type="protein sequence ID" value="UQZ82672.1"/>
    <property type="molecule type" value="Genomic_DNA"/>
</dbReference>
<accession>A0ABY4RMY8</accession>
<protein>
    <submittedName>
        <fullName evidence="4">Gellan lyase</fullName>
        <ecNumber evidence="4">4.2.2.25</ecNumber>
    </submittedName>
</protein>
<evidence type="ECO:0000259" key="3">
    <source>
        <dbReference type="PROSITE" id="PS51766"/>
    </source>
</evidence>
<dbReference type="Gene3D" id="2.60.40.680">
    <property type="match status" value="1"/>
</dbReference>
<evidence type="ECO:0000256" key="1">
    <source>
        <dbReference type="SAM" id="SignalP"/>
    </source>
</evidence>
<dbReference type="Pfam" id="PF16990">
    <property type="entry name" value="CBM_35"/>
    <property type="match status" value="1"/>
</dbReference>
<name>A0ABY4RMY8_9BACL</name>
<dbReference type="Gene3D" id="1.20.1270.90">
    <property type="entry name" value="AF1782-like"/>
    <property type="match status" value="1"/>
</dbReference>
<dbReference type="InterPro" id="IPR008979">
    <property type="entry name" value="Galactose-bd-like_sf"/>
</dbReference>
<keyword evidence="1" id="KW-0732">Signal</keyword>
<dbReference type="PANTHER" id="PTHR31151">
    <property type="entry name" value="PROLINE-TRNA LIGASE (DUF1680)"/>
    <property type="match status" value="1"/>
</dbReference>
<feature type="domain" description="CBM6" evidence="2">
    <location>
        <begin position="1042"/>
        <end position="1164"/>
    </location>
</feature>
<proteinExistence type="predicted"/>
<dbReference type="CDD" id="cd14254">
    <property type="entry name" value="Dockerin_II"/>
    <property type="match status" value="1"/>
</dbReference>
<gene>
    <name evidence="4" type="ORF">SK3146_01831</name>
</gene>
<dbReference type="InterPro" id="IPR036439">
    <property type="entry name" value="Dockerin_dom_sf"/>
</dbReference>
<dbReference type="Pfam" id="PF06439">
    <property type="entry name" value="3keto-disac_hyd"/>
    <property type="match status" value="2"/>
</dbReference>
<evidence type="ECO:0000259" key="2">
    <source>
        <dbReference type="PROSITE" id="PS51175"/>
    </source>
</evidence>
<evidence type="ECO:0000313" key="4">
    <source>
        <dbReference type="EMBL" id="UQZ82672.1"/>
    </source>
</evidence>
<dbReference type="RefSeq" id="WP_249864787.1">
    <property type="nucleotide sequence ID" value="NZ_CP027059.1"/>
</dbReference>
<dbReference type="EC" id="4.2.2.25" evidence="4"/>
<dbReference type="CDD" id="cd04081">
    <property type="entry name" value="CBM35_galactosidase-like"/>
    <property type="match status" value="1"/>
</dbReference>
<keyword evidence="5" id="KW-1185">Reference proteome</keyword>
<feature type="domain" description="Dockerin" evidence="3">
    <location>
        <begin position="1383"/>
        <end position="1445"/>
    </location>
</feature>
<dbReference type="PROSITE" id="PS51766">
    <property type="entry name" value="DOCKERIN"/>
    <property type="match status" value="1"/>
</dbReference>
<dbReference type="Gene3D" id="2.60.120.560">
    <property type="entry name" value="Exo-inulinase, domain 1"/>
    <property type="match status" value="2"/>
</dbReference>
<organism evidence="4 5">
    <name type="scientific">Paenibacillus konkukensis</name>
    <dbReference type="NCBI Taxonomy" id="2020716"/>
    <lineage>
        <taxon>Bacteria</taxon>
        <taxon>Bacillati</taxon>
        <taxon>Bacillota</taxon>
        <taxon>Bacilli</taxon>
        <taxon>Bacillales</taxon>
        <taxon>Paenibacillaceae</taxon>
        <taxon>Paenibacillus</taxon>
    </lineage>
</organism>
<dbReference type="SUPFAM" id="SSF49785">
    <property type="entry name" value="Galactose-binding domain-like"/>
    <property type="match status" value="1"/>
</dbReference>
<dbReference type="PROSITE" id="PS00018">
    <property type="entry name" value="EF_HAND_1"/>
    <property type="match status" value="1"/>
</dbReference>
<dbReference type="Gene3D" id="2.60.120.260">
    <property type="entry name" value="Galactose-binding domain-like"/>
    <property type="match status" value="1"/>
</dbReference>
<dbReference type="PROSITE" id="PS51175">
    <property type="entry name" value="CBM6"/>
    <property type="match status" value="1"/>
</dbReference>
<reference evidence="4" key="2">
    <citation type="journal article" date="2021" name="J Anim Sci Technol">
        <title>Complete genome sequence of Paenibacillus konkukensis sp. nov. SK3146 as a potential probiotic strain.</title>
        <authorList>
            <person name="Jung H.I."/>
            <person name="Park S."/>
            <person name="Niu K.M."/>
            <person name="Lee S.W."/>
            <person name="Kothari D."/>
            <person name="Yi K.J."/>
            <person name="Kim S.K."/>
        </authorList>
    </citation>
    <scope>NUCLEOTIDE SEQUENCE</scope>
    <source>
        <strain evidence="4">SK3146</strain>
    </source>
</reference>
<dbReference type="Pfam" id="PF00963">
    <property type="entry name" value="Cohesin"/>
    <property type="match status" value="1"/>
</dbReference>
<dbReference type="InterPro" id="IPR002105">
    <property type="entry name" value="Dockerin_1_rpt"/>
</dbReference>
<dbReference type="InterPro" id="IPR008965">
    <property type="entry name" value="CBM2/CBM3_carb-bd_dom_sf"/>
</dbReference>
<dbReference type="Gene3D" id="1.10.1330.10">
    <property type="entry name" value="Dockerin domain"/>
    <property type="match status" value="1"/>
</dbReference>